<dbReference type="Gene3D" id="3.10.450.50">
    <property type="match status" value="1"/>
</dbReference>
<keyword evidence="2" id="KW-1185">Reference proteome</keyword>
<dbReference type="OrthoDB" id="6399948at2"/>
<protein>
    <recommendedName>
        <fullName evidence="3">Metal-binding protein</fullName>
    </recommendedName>
</protein>
<gene>
    <name evidence="1" type="ORF">ATY39_12975</name>
</gene>
<sequence length="340" mass="37919">MIGRNDPCPCGSGKKYKKCHGKNAQGDITTLVSEEIDRIVEGFVKESFHPADYRQLEKRNQVWRDSLQQTFSIKLIDKIAMETYIYIDHLELWQSYINQQLTLQTRKQVSDILTSWLKPIYMLAKVDAQTPETISITDMVTNKSYVMSGTPSKTFSGNWLFGIFMPDARQGENGLTATSSVVFIPEDKENVTEILCSKLQNGYKDSLDLYQSFVEEGKIPVEEAAQEIKSADDEVASTVDSTVSLSPFTTEVLTLTERYLTEHELVAPAFIELLTSFLEETSIKAKKAETVAAGAVLAGQANGQIPEGGLVKVKDVAGYFTVSASSISKYRDQISEYINK</sequence>
<reference evidence="2" key="2">
    <citation type="submission" date="2016-03" db="EMBL/GenBank/DDBJ databases">
        <authorList>
            <person name="Ploux O."/>
        </authorList>
    </citation>
    <scope>NUCLEOTIDE SEQUENCE [LARGE SCALE GENOMIC DNA]</scope>
    <source>
        <strain evidence="2">PP9</strain>
    </source>
</reference>
<dbReference type="STRING" id="241244.ATY39_12975"/>
<accession>A0A143HFL4</accession>
<dbReference type="Pfam" id="PF02810">
    <property type="entry name" value="SEC-C"/>
    <property type="match status" value="1"/>
</dbReference>
<name>A0A143HFL4_9BACL</name>
<evidence type="ECO:0000313" key="1">
    <source>
        <dbReference type="EMBL" id="AMX00240.1"/>
    </source>
</evidence>
<dbReference type="SUPFAM" id="SSF103642">
    <property type="entry name" value="Sec-C motif"/>
    <property type="match status" value="1"/>
</dbReference>
<dbReference type="RefSeq" id="WP_066790408.1">
    <property type="nucleotide sequence ID" value="NZ_CP014806.1"/>
</dbReference>
<dbReference type="AlphaFoldDB" id="A0A143HFL4"/>
<proteinExistence type="predicted"/>
<reference evidence="1 2" key="1">
    <citation type="journal article" date="2016" name="Genome Announc.">
        <title>Whole-Genome Sequence of Rummeliibacillus stabekisii Strain PP9 Isolated from Antarctic Soil.</title>
        <authorList>
            <person name="da Mota F.F."/>
            <person name="Vollu R.E."/>
            <person name="Jurelevicius D."/>
            <person name="Seldin L."/>
        </authorList>
    </citation>
    <scope>NUCLEOTIDE SEQUENCE [LARGE SCALE GENOMIC DNA]</scope>
    <source>
        <strain evidence="1 2">PP9</strain>
    </source>
</reference>
<dbReference type="Proteomes" id="UP000076021">
    <property type="component" value="Chromosome"/>
</dbReference>
<evidence type="ECO:0000313" key="2">
    <source>
        <dbReference type="Proteomes" id="UP000076021"/>
    </source>
</evidence>
<dbReference type="KEGG" id="rst:ATY39_12975"/>
<dbReference type="InterPro" id="IPR004027">
    <property type="entry name" value="SEC_C_motif"/>
</dbReference>
<dbReference type="EMBL" id="CP014806">
    <property type="protein sequence ID" value="AMX00240.1"/>
    <property type="molecule type" value="Genomic_DNA"/>
</dbReference>
<organism evidence="1 2">
    <name type="scientific">Rummeliibacillus stabekisii</name>
    <dbReference type="NCBI Taxonomy" id="241244"/>
    <lineage>
        <taxon>Bacteria</taxon>
        <taxon>Bacillati</taxon>
        <taxon>Bacillota</taxon>
        <taxon>Bacilli</taxon>
        <taxon>Bacillales</taxon>
        <taxon>Caryophanaceae</taxon>
        <taxon>Rummeliibacillus</taxon>
    </lineage>
</organism>
<evidence type="ECO:0008006" key="3">
    <source>
        <dbReference type="Google" id="ProtNLM"/>
    </source>
</evidence>